<organism evidence="1 2">
    <name type="scientific">Pseudooctadecabacter jejudonensis</name>
    <dbReference type="NCBI Taxonomy" id="1391910"/>
    <lineage>
        <taxon>Bacteria</taxon>
        <taxon>Pseudomonadati</taxon>
        <taxon>Pseudomonadota</taxon>
        <taxon>Alphaproteobacteria</taxon>
        <taxon>Rhodobacterales</taxon>
        <taxon>Paracoccaceae</taxon>
        <taxon>Pseudooctadecabacter</taxon>
    </lineage>
</organism>
<dbReference type="RefSeq" id="WP_143515393.1">
    <property type="nucleotide sequence ID" value="NZ_FWFT01000002.1"/>
</dbReference>
<dbReference type="AlphaFoldDB" id="A0A1Y5S2U1"/>
<dbReference type="EMBL" id="FWFT01000002">
    <property type="protein sequence ID" value="SLN31431.1"/>
    <property type="molecule type" value="Genomic_DNA"/>
</dbReference>
<gene>
    <name evidence="1" type="ORF">PSJ8397_01452</name>
</gene>
<proteinExistence type="predicted"/>
<name>A0A1Y5S2U1_9RHOB</name>
<evidence type="ECO:0000313" key="2">
    <source>
        <dbReference type="Proteomes" id="UP000193623"/>
    </source>
</evidence>
<dbReference type="Proteomes" id="UP000193623">
    <property type="component" value="Unassembled WGS sequence"/>
</dbReference>
<keyword evidence="2" id="KW-1185">Reference proteome</keyword>
<evidence type="ECO:0000313" key="1">
    <source>
        <dbReference type="EMBL" id="SLN31431.1"/>
    </source>
</evidence>
<accession>A0A1Y5S2U1</accession>
<sequence length="211" mass="24176">MGSFFSTLFLGLIAAVIGATIQQRTWRHRSLEDLEEKERAEAKETIKIVSEALDRRLEAQRKFTHKVLSGSAVDLDRDEFRQATTAWMGGYSSNLSRIYHSFGRSTVLNFEHRIQSGLQYASAVLSLSKKPGLEHLCTRDRELFYNSEKRLSLIQHDIHKFLNELDDRVSNGEIGRTQSINNLSGDDLEMVSRLYLVRRLLGVEGRISRAY</sequence>
<reference evidence="1 2" key="1">
    <citation type="submission" date="2017-03" db="EMBL/GenBank/DDBJ databases">
        <authorList>
            <person name="Afonso C.L."/>
            <person name="Miller P.J."/>
            <person name="Scott M.A."/>
            <person name="Spackman E."/>
            <person name="Goraichik I."/>
            <person name="Dimitrov K.M."/>
            <person name="Suarez D.L."/>
            <person name="Swayne D.E."/>
        </authorList>
    </citation>
    <scope>NUCLEOTIDE SEQUENCE [LARGE SCALE GENOMIC DNA]</scope>
    <source>
        <strain evidence="1 2">CECT 8397</strain>
    </source>
</reference>
<dbReference type="OrthoDB" id="7855847at2"/>
<protein>
    <submittedName>
        <fullName evidence="1">Uncharacterized protein</fullName>
    </submittedName>
</protein>